<evidence type="ECO:0000313" key="7">
    <source>
        <dbReference type="EMBL" id="MDV2077222.1"/>
    </source>
</evidence>
<comment type="caution">
    <text evidence="7">The sequence shown here is derived from an EMBL/GenBank/DDBJ whole genome shotgun (WGS) entry which is preliminary data.</text>
</comment>
<evidence type="ECO:0000256" key="4">
    <source>
        <dbReference type="ARBA" id="ARBA00022496"/>
    </source>
</evidence>
<evidence type="ECO:0000313" key="8">
    <source>
        <dbReference type="Proteomes" id="UP001269819"/>
    </source>
</evidence>
<keyword evidence="5" id="KW-0732">Signal</keyword>
<protein>
    <submittedName>
        <fullName evidence="7">Iron-siderophore ABC transporter substrate-binding protein</fullName>
    </submittedName>
</protein>
<dbReference type="Pfam" id="PF01497">
    <property type="entry name" value="Peripla_BP_2"/>
    <property type="match status" value="1"/>
</dbReference>
<dbReference type="PANTHER" id="PTHR30532">
    <property type="entry name" value="IRON III DICITRATE-BINDING PERIPLASMIC PROTEIN"/>
    <property type="match status" value="1"/>
</dbReference>
<dbReference type="InterPro" id="IPR051313">
    <property type="entry name" value="Bact_iron-sidero_bind"/>
</dbReference>
<feature type="domain" description="Fe/B12 periplasmic-binding" evidence="6">
    <location>
        <begin position="68"/>
        <end position="330"/>
    </location>
</feature>
<evidence type="ECO:0000256" key="1">
    <source>
        <dbReference type="ARBA" id="ARBA00004196"/>
    </source>
</evidence>
<keyword evidence="8" id="KW-1185">Reference proteome</keyword>
<keyword evidence="4" id="KW-0406">Ion transport</keyword>
<keyword evidence="4" id="KW-0408">Iron</keyword>
<dbReference type="PROSITE" id="PS50983">
    <property type="entry name" value="FE_B12_PBP"/>
    <property type="match status" value="1"/>
</dbReference>
<proteinExistence type="inferred from homology"/>
<gene>
    <name evidence="7" type="ORF">RYS15_00935</name>
</gene>
<evidence type="ECO:0000256" key="3">
    <source>
        <dbReference type="ARBA" id="ARBA00022448"/>
    </source>
</evidence>
<dbReference type="PANTHER" id="PTHR30532:SF1">
    <property type="entry name" value="IRON(3+)-HYDROXAMATE-BINDING PROTEIN FHUD"/>
    <property type="match status" value="1"/>
</dbReference>
<keyword evidence="3" id="KW-0813">Transport</keyword>
<dbReference type="CDD" id="cd01146">
    <property type="entry name" value="FhuD"/>
    <property type="match status" value="1"/>
</dbReference>
<dbReference type="Gene3D" id="3.40.50.1980">
    <property type="entry name" value="Nitrogenase molybdenum iron protein domain"/>
    <property type="match status" value="2"/>
</dbReference>
<dbReference type="Proteomes" id="UP001269819">
    <property type="component" value="Unassembled WGS sequence"/>
</dbReference>
<accession>A0ABU3VT78</accession>
<name>A0ABU3VT78_9GAMM</name>
<comment type="similarity">
    <text evidence="2">Belongs to the bacterial solute-binding protein 8 family.</text>
</comment>
<dbReference type="InterPro" id="IPR002491">
    <property type="entry name" value="ABC_transptr_periplasmic_BD"/>
</dbReference>
<evidence type="ECO:0000256" key="2">
    <source>
        <dbReference type="ARBA" id="ARBA00008814"/>
    </source>
</evidence>
<evidence type="ECO:0000256" key="5">
    <source>
        <dbReference type="ARBA" id="ARBA00022729"/>
    </source>
</evidence>
<dbReference type="EMBL" id="JAWIIJ010000001">
    <property type="protein sequence ID" value="MDV2077222.1"/>
    <property type="molecule type" value="Genomic_DNA"/>
</dbReference>
<reference evidence="7 8" key="1">
    <citation type="submission" date="2023-10" db="EMBL/GenBank/DDBJ databases">
        <title>Characteristics and mechanism of a salt-tolerant marine origin heterotrophic nitrifying- aerobic denitrifying bacteria Marinobacter xestospongiae HN1.</title>
        <authorList>
            <person name="Qi R."/>
        </authorList>
    </citation>
    <scope>NUCLEOTIDE SEQUENCE [LARGE SCALE GENOMIC DNA]</scope>
    <source>
        <strain evidence="7 8">HN1</strain>
    </source>
</reference>
<organism evidence="7 8">
    <name type="scientific">Marinobacter xestospongiae</name>
    <dbReference type="NCBI Taxonomy" id="994319"/>
    <lineage>
        <taxon>Bacteria</taxon>
        <taxon>Pseudomonadati</taxon>
        <taxon>Pseudomonadota</taxon>
        <taxon>Gammaproteobacteria</taxon>
        <taxon>Pseudomonadales</taxon>
        <taxon>Marinobacteraceae</taxon>
        <taxon>Marinobacter</taxon>
    </lineage>
</organism>
<comment type="subcellular location">
    <subcellularLocation>
        <location evidence="1">Cell envelope</location>
    </subcellularLocation>
</comment>
<sequence length="335" mass="36438">MSINDLSINHSPIEKAQVVMSVKPIRRFCARLVLAVTTWLCLSVSQLALADSWQHERGSISFDSPPQRVVALNWAATEALALLGVTPVGVADLEYYKVWVQDPALPEGVANVGSRSAPSLEAISELAPDLIVTSGQLAPAYEQLAAIAPTYVISVYDEGTQPYQQARTMLTTLAQMLDRESRAEAVLADIDTTLADNRARLEAAGLTDRPVAIVGFMDDRHVRINTPNGLLQAGIEGLGLTNAWQREGNFWGFSLVGLEELAPLQQARLVAISPTPPGLKDQLAGSPFWKHLPMVRQNQVYQIDPVWTFGGVHSVRRLANTLTEQLLSGGSDNVR</sequence>
<dbReference type="RefSeq" id="WP_316972217.1">
    <property type="nucleotide sequence ID" value="NZ_JAWIIJ010000001.1"/>
</dbReference>
<keyword evidence="4" id="KW-0410">Iron transport</keyword>
<evidence type="ECO:0000259" key="6">
    <source>
        <dbReference type="PROSITE" id="PS50983"/>
    </source>
</evidence>
<dbReference type="SUPFAM" id="SSF53807">
    <property type="entry name" value="Helical backbone' metal receptor"/>
    <property type="match status" value="1"/>
</dbReference>
<dbReference type="PRINTS" id="PR01715">
    <property type="entry name" value="FERRIBNDNGPP"/>
</dbReference>